<dbReference type="InParanoid" id="A0A665TG60"/>
<evidence type="ECO:0000256" key="2">
    <source>
        <dbReference type="SAM" id="MobiDB-lite"/>
    </source>
</evidence>
<dbReference type="FunCoup" id="A0A665TG60">
    <property type="interactions" value="778"/>
</dbReference>
<evidence type="ECO:0000256" key="1">
    <source>
        <dbReference type="ARBA" id="ARBA00006414"/>
    </source>
</evidence>
<dbReference type="Pfam" id="PF12736">
    <property type="entry name" value="CABIT"/>
    <property type="match status" value="2"/>
</dbReference>
<evidence type="ECO:0000313" key="5">
    <source>
        <dbReference type="Proteomes" id="UP000472264"/>
    </source>
</evidence>
<dbReference type="PANTHER" id="PTHR15215:SF2">
    <property type="entry name" value="PROTEIN THEMIS2"/>
    <property type="match status" value="1"/>
</dbReference>
<dbReference type="AlphaFoldDB" id="A0A665TG60"/>
<keyword evidence="5" id="KW-1185">Reference proteome</keyword>
<dbReference type="Proteomes" id="UP000472264">
    <property type="component" value="Chromosome 6"/>
</dbReference>
<reference evidence="4" key="2">
    <citation type="submission" date="2025-08" db="UniProtKB">
        <authorList>
            <consortium name="Ensembl"/>
        </authorList>
    </citation>
    <scope>IDENTIFICATION</scope>
</reference>
<protein>
    <submittedName>
        <fullName evidence="4">Thymocyte selection associated family member 2</fullName>
    </submittedName>
</protein>
<dbReference type="InterPro" id="IPR025946">
    <property type="entry name" value="CABIT_dom"/>
</dbReference>
<sequence length="571" mass="64679">SGSVYEISGSEVCFSTGDLIKITKIDLVAVTLEDVINNNTFELSINHKELFKVVPEQMPYNSIEEMLSLRPVGLESCLPFSFTCSSKMTFENLTLGAGTALTVLFIDGEQAQVHCRIQGQREASAEVAIPFSYRGEFYECENEERFTLQDIMSSACLRSRRFRFMKTTKSSQLFTLSPVYQVQAIMHLRKNVVKFPSTLEVDVVDVTEVSKDISFVTPLSLPEVLSQPDDCFPTVVEILERPESCAFFKCSWLEGLHNNEHLLFHKKGTSAMVLLSSLKSRKLQHYFLVTQQYGGRFRRRPREFNSVYELHVASVKAPGLKFSVTKNSEEYEEEGLPALSVGEQLEIVCLERMELPCGNEFKKENEKKQILLPLYMQGHFVEVLTDNKKYKLTDLVKEFSFPLDIKVVNRDTKLETDPLFGLACVRIEGTLLEPTIQASFPHSPDECFEIPTRWLSMSPPQCHVERVIEVTDTFFYEFHKRGNSDETPPPRPPKRNLSVSSDPPKKPSKATKKGSKAPTKASKAHKSKHQENIVPTKELTNMTLNSKKRPPAPPPPVSTTFIQLVNGQEAF</sequence>
<reference evidence="4" key="1">
    <citation type="submission" date="2021-04" db="EMBL/GenBank/DDBJ databases">
        <authorList>
            <consortium name="Wellcome Sanger Institute Data Sharing"/>
        </authorList>
    </citation>
    <scope>NUCLEOTIDE SEQUENCE [LARGE SCALE GENOMIC DNA]</scope>
</reference>
<dbReference type="GO" id="GO:0005737">
    <property type="term" value="C:cytoplasm"/>
    <property type="evidence" value="ECO:0007669"/>
    <property type="project" value="TreeGrafter"/>
</dbReference>
<feature type="domain" description="CABIT" evidence="3">
    <location>
        <begin position="2"/>
        <end position="210"/>
    </location>
</feature>
<feature type="compositionally biased region" description="Basic residues" evidence="2">
    <location>
        <begin position="506"/>
        <end position="515"/>
    </location>
</feature>
<comment type="similarity">
    <text evidence="1">Belongs to the themis family.</text>
</comment>
<dbReference type="Ensembl" id="ENSENLT00000001757.1">
    <property type="protein sequence ID" value="ENSENLP00000001591.1"/>
    <property type="gene ID" value="ENSENLG00000000915.1"/>
</dbReference>
<dbReference type="GO" id="GO:0005634">
    <property type="term" value="C:nucleus"/>
    <property type="evidence" value="ECO:0007669"/>
    <property type="project" value="TreeGrafter"/>
</dbReference>
<proteinExistence type="inferred from homology"/>
<dbReference type="PANTHER" id="PTHR15215">
    <property type="entry name" value="CABIT DOMAIN-CONTAINING PROTEIN"/>
    <property type="match status" value="1"/>
</dbReference>
<feature type="region of interest" description="Disordered" evidence="2">
    <location>
        <begin position="481"/>
        <end position="560"/>
    </location>
</feature>
<evidence type="ECO:0000313" key="4">
    <source>
        <dbReference type="Ensembl" id="ENSENLP00000001591.1"/>
    </source>
</evidence>
<name>A0A665TG60_ECHNA</name>
<feature type="domain" description="CABIT" evidence="3">
    <location>
        <begin position="232"/>
        <end position="436"/>
    </location>
</feature>
<organism evidence="4 5">
    <name type="scientific">Echeneis naucrates</name>
    <name type="common">Live sharksucker</name>
    <dbReference type="NCBI Taxonomy" id="173247"/>
    <lineage>
        <taxon>Eukaryota</taxon>
        <taxon>Metazoa</taxon>
        <taxon>Chordata</taxon>
        <taxon>Craniata</taxon>
        <taxon>Vertebrata</taxon>
        <taxon>Euteleostomi</taxon>
        <taxon>Actinopterygii</taxon>
        <taxon>Neopterygii</taxon>
        <taxon>Teleostei</taxon>
        <taxon>Neoteleostei</taxon>
        <taxon>Acanthomorphata</taxon>
        <taxon>Carangaria</taxon>
        <taxon>Carangiformes</taxon>
        <taxon>Echeneidae</taxon>
        <taxon>Echeneis</taxon>
    </lineage>
</organism>
<dbReference type="OMA" id="YECEDEN"/>
<accession>A0A665TG60</accession>
<evidence type="ECO:0000259" key="3">
    <source>
        <dbReference type="Pfam" id="PF12736"/>
    </source>
</evidence>
<reference evidence="4" key="3">
    <citation type="submission" date="2025-09" db="UniProtKB">
        <authorList>
            <consortium name="Ensembl"/>
        </authorList>
    </citation>
    <scope>IDENTIFICATION</scope>
</reference>
<dbReference type="InterPro" id="IPR039671">
    <property type="entry name" value="THEMIS"/>
</dbReference>
<dbReference type="GO" id="GO:0050852">
    <property type="term" value="P:T cell receptor signaling pathway"/>
    <property type="evidence" value="ECO:0007669"/>
    <property type="project" value="TreeGrafter"/>
</dbReference>